<gene>
    <name evidence="13" type="ORF">BMR1_01G02220</name>
</gene>
<feature type="disulfide bond" evidence="11">
    <location>
        <begin position="37"/>
        <end position="79"/>
    </location>
</feature>
<dbReference type="GeneID" id="24423519"/>
<evidence type="ECO:0000313" key="14">
    <source>
        <dbReference type="Proteomes" id="UP000002899"/>
    </source>
</evidence>
<dbReference type="KEGG" id="bmic:BMR1_01G02220"/>
<evidence type="ECO:0000256" key="5">
    <source>
        <dbReference type="ARBA" id="ARBA00022792"/>
    </source>
</evidence>
<evidence type="ECO:0000256" key="1">
    <source>
        <dbReference type="ARBA" id="ARBA00004137"/>
    </source>
</evidence>
<comment type="function">
    <text evidence="10">Component of the ubiquinol-cytochrome c oxidoreductase, a multisubunit transmembrane complex that is part of the mitochondrial electron transport chain which drives oxidative phosphorylation.</text>
</comment>
<dbReference type="Gene3D" id="1.10.287.20">
    <property type="entry name" value="Ubiquinol-cytochrome C reductase hinge domain"/>
    <property type="match status" value="1"/>
</dbReference>
<dbReference type="PANTHER" id="PTHR15336:SF0">
    <property type="entry name" value="CYTOCHROME B-C1 COMPLEX SUBUNIT 6, MITOCHONDRIAL"/>
    <property type="match status" value="1"/>
</dbReference>
<dbReference type="FunFam" id="1.10.287.20:FF:000001">
    <property type="entry name" value="Cytochrome b-c1 complex subunit 6"/>
    <property type="match status" value="1"/>
</dbReference>
<protein>
    <recommendedName>
        <fullName evidence="10">Cytochrome b-c1 complex subunit 6</fullName>
    </recommendedName>
</protein>
<evidence type="ECO:0000256" key="6">
    <source>
        <dbReference type="ARBA" id="ARBA00022982"/>
    </source>
</evidence>
<reference evidence="13 14" key="1">
    <citation type="journal article" date="2012" name="Nucleic Acids Res.">
        <title>Sequencing of the smallest Apicomplexan genome from the human pathogen Babesia microti.</title>
        <authorList>
            <person name="Cornillot E."/>
            <person name="Hadj-Kaddour K."/>
            <person name="Dassouli A."/>
            <person name="Noel B."/>
            <person name="Ranwez V."/>
            <person name="Vacherie B."/>
            <person name="Augagneur Y."/>
            <person name="Bres V."/>
            <person name="Duclos A."/>
            <person name="Randazzo S."/>
            <person name="Carcy B."/>
            <person name="Debierre-Grockiego F."/>
            <person name="Delbecq S."/>
            <person name="Moubri-Menage K."/>
            <person name="Shams-Eldin H."/>
            <person name="Usmani-Brown S."/>
            <person name="Bringaud F."/>
            <person name="Wincker P."/>
            <person name="Vivares C.P."/>
            <person name="Schwarz R.T."/>
            <person name="Schetters T.P."/>
            <person name="Krause P.J."/>
            <person name="Gorenflot A."/>
            <person name="Berry V."/>
            <person name="Barbe V."/>
            <person name="Ben Mamoun C."/>
        </authorList>
    </citation>
    <scope>NUCLEOTIDE SEQUENCE [LARGE SCALE GENOMIC DNA]</scope>
    <source>
        <strain evidence="13 14">RI</strain>
    </source>
</reference>
<dbReference type="VEuPathDB" id="PiroplasmaDB:BMR1_01G02220"/>
<dbReference type="OrthoDB" id="405848at2759"/>
<dbReference type="InterPro" id="IPR003422">
    <property type="entry name" value="Cyt_b-c1_6"/>
</dbReference>
<comment type="similarity">
    <text evidence="2 10">Belongs to the UQCRH/QCR6 family.</text>
</comment>
<keyword evidence="8 10" id="KW-0472">Membrane</keyword>
<accession>A0A1N6LWW8</accession>
<evidence type="ECO:0000313" key="13">
    <source>
        <dbReference type="EMBL" id="SIO73363.1"/>
    </source>
</evidence>
<dbReference type="RefSeq" id="XP_021337464.1">
    <property type="nucleotide sequence ID" value="XM_021482872.1"/>
</dbReference>
<evidence type="ECO:0000256" key="7">
    <source>
        <dbReference type="ARBA" id="ARBA00023128"/>
    </source>
</evidence>
<feature type="domain" description="Ubiquinol-cytochrome C reductase hinge" evidence="12">
    <location>
        <begin position="28"/>
        <end position="89"/>
    </location>
</feature>
<dbReference type="PIRSF" id="PIRSF000019">
    <property type="entry name" value="Bc1_11K"/>
    <property type="match status" value="1"/>
</dbReference>
<evidence type="ECO:0000256" key="11">
    <source>
        <dbReference type="PIRSR" id="PIRSR000019-1"/>
    </source>
</evidence>
<feature type="disulfide bond" evidence="11">
    <location>
        <begin position="51"/>
        <end position="65"/>
    </location>
</feature>
<proteinExistence type="inferred from homology"/>
<keyword evidence="5 10" id="KW-0999">Mitochondrion inner membrane</keyword>
<keyword evidence="3 10" id="KW-0813">Transport</keyword>
<evidence type="ECO:0000256" key="8">
    <source>
        <dbReference type="ARBA" id="ARBA00023136"/>
    </source>
</evidence>
<evidence type="ECO:0000256" key="10">
    <source>
        <dbReference type="PIRNR" id="PIRNR000019"/>
    </source>
</evidence>
<evidence type="ECO:0000256" key="4">
    <source>
        <dbReference type="ARBA" id="ARBA00022660"/>
    </source>
</evidence>
<dbReference type="GO" id="GO:0005743">
    <property type="term" value="C:mitochondrial inner membrane"/>
    <property type="evidence" value="ECO:0007669"/>
    <property type="project" value="UniProtKB-SubCell"/>
</dbReference>
<evidence type="ECO:0000256" key="9">
    <source>
        <dbReference type="ARBA" id="ARBA00023157"/>
    </source>
</evidence>
<dbReference type="SUPFAM" id="SSF81531">
    <property type="entry name" value="Non-heme 11 kDa protein of cytochrome bc1 complex (Ubiquinol-cytochrome c reductase)"/>
    <property type="match status" value="1"/>
</dbReference>
<keyword evidence="7 10" id="KW-0496">Mitochondrion</keyword>
<reference evidence="13 14" key="2">
    <citation type="journal article" date="2013" name="PLoS ONE">
        <title>Whole genome mapping and re-organization of the nuclear and mitochondrial genomes of Babesia microti isolates.</title>
        <authorList>
            <person name="Cornillot E."/>
            <person name="Dassouli A."/>
            <person name="Garg A."/>
            <person name="Pachikara N."/>
            <person name="Randazzo S."/>
            <person name="Depoix D."/>
            <person name="Carcy B."/>
            <person name="Delbecq S."/>
            <person name="Frutos R."/>
            <person name="Silva J.C."/>
            <person name="Sutton R."/>
            <person name="Krause P.J."/>
            <person name="Mamoun C.B."/>
        </authorList>
    </citation>
    <scope>NUCLEOTIDE SEQUENCE [LARGE SCALE GENOMIC DNA]</scope>
    <source>
        <strain evidence="13 14">RI</strain>
    </source>
</reference>
<name>A0A1N6LWW8_BABMR</name>
<keyword evidence="6 10" id="KW-0249">Electron transport</keyword>
<dbReference type="PANTHER" id="PTHR15336">
    <property type="entry name" value="UBIQUINOL-CYTOCHROME C REDUCTASE COMPLEX 7.8 KDA PROTEIN"/>
    <property type="match status" value="1"/>
</dbReference>
<dbReference type="EMBL" id="FO082871">
    <property type="protein sequence ID" value="SIO73363.1"/>
    <property type="molecule type" value="Genomic_DNA"/>
</dbReference>
<dbReference type="AlphaFoldDB" id="A0A1N6LWW8"/>
<dbReference type="InterPro" id="IPR023184">
    <property type="entry name" value="Ubol_cytC_Rdtase_hinge_dom"/>
</dbReference>
<comment type="subcellular location">
    <subcellularLocation>
        <location evidence="1">Mitochondrion inner membrane</location>
        <topology evidence="1">Peripheral membrane protein</topology>
        <orientation evidence="1">Intermembrane side</orientation>
    </subcellularLocation>
</comment>
<dbReference type="GO" id="GO:0006122">
    <property type="term" value="P:mitochondrial electron transport, ubiquinol to cytochrome c"/>
    <property type="evidence" value="ECO:0007669"/>
    <property type="project" value="InterPro"/>
</dbReference>
<sequence length="89" mass="10626">MSYPYKTQFFLKHPKYEPPLNDQDAQIDPKNKLEPKCLEKCSKYVKLYDSCAERVIAHPEQHLQCLGQHYDIRYCVDNCVAKDLFRFLK</sequence>
<dbReference type="Pfam" id="PF02320">
    <property type="entry name" value="UCR_hinge"/>
    <property type="match status" value="1"/>
</dbReference>
<dbReference type="InterPro" id="IPR036811">
    <property type="entry name" value="Ubol_cytC_Rdtase_hinge_dom_sf"/>
</dbReference>
<keyword evidence="4 10" id="KW-0679">Respiratory chain</keyword>
<evidence type="ECO:0000256" key="3">
    <source>
        <dbReference type="ARBA" id="ARBA00022448"/>
    </source>
</evidence>
<keyword evidence="14" id="KW-1185">Reference proteome</keyword>
<evidence type="ECO:0000259" key="12">
    <source>
        <dbReference type="Pfam" id="PF02320"/>
    </source>
</evidence>
<evidence type="ECO:0000256" key="2">
    <source>
        <dbReference type="ARBA" id="ARBA00006498"/>
    </source>
</evidence>
<reference evidence="13 14" key="3">
    <citation type="journal article" date="2016" name="Sci. Rep.">
        <title>Genome-wide diversity and gene expression profiling of Babesia microti isolates identify polymorphic genes that mediate host-pathogen interactions.</title>
        <authorList>
            <person name="Silva J.C."/>
            <person name="Cornillot E."/>
            <person name="McCracken C."/>
            <person name="Usmani-Brown S."/>
            <person name="Dwivedi A."/>
            <person name="Ifeonu O.O."/>
            <person name="Crabtree J."/>
            <person name="Gotia H.T."/>
            <person name="Virji A.Z."/>
            <person name="Reynes C."/>
            <person name="Colinge J."/>
            <person name="Kumar V."/>
            <person name="Lawres L."/>
            <person name="Pazzi J.E."/>
            <person name="Pablo J.V."/>
            <person name="Hung C."/>
            <person name="Brancato J."/>
            <person name="Kumari P."/>
            <person name="Orvis J."/>
            <person name="Tretina K."/>
            <person name="Chibucos M."/>
            <person name="Ott S."/>
            <person name="Sadzewicz L."/>
            <person name="Sengamalay N."/>
            <person name="Shetty A.C."/>
            <person name="Su Q."/>
            <person name="Tallon L."/>
            <person name="Fraser C.M."/>
            <person name="Frutos R."/>
            <person name="Molina D.M."/>
            <person name="Krause P.J."/>
            <person name="Ben Mamoun C."/>
        </authorList>
    </citation>
    <scope>NUCLEOTIDE SEQUENCE [LARGE SCALE GENOMIC DNA]</scope>
    <source>
        <strain evidence="13 14">RI</strain>
    </source>
</reference>
<dbReference type="Proteomes" id="UP000002899">
    <property type="component" value="Chromosome I"/>
</dbReference>
<keyword evidence="9 11" id="KW-1015">Disulfide bond</keyword>
<organism evidence="13 14">
    <name type="scientific">Babesia microti (strain RI)</name>
    <dbReference type="NCBI Taxonomy" id="1133968"/>
    <lineage>
        <taxon>Eukaryota</taxon>
        <taxon>Sar</taxon>
        <taxon>Alveolata</taxon>
        <taxon>Apicomplexa</taxon>
        <taxon>Aconoidasida</taxon>
        <taxon>Piroplasmida</taxon>
        <taxon>Babesiidae</taxon>
        <taxon>Babesia</taxon>
    </lineage>
</organism>